<dbReference type="AlphaFoldDB" id="D6Y1D4"/>
<dbReference type="SUPFAM" id="SSF75005">
    <property type="entry name" value="Arabinanase/levansucrase/invertase"/>
    <property type="match status" value="1"/>
</dbReference>
<evidence type="ECO:0000256" key="4">
    <source>
        <dbReference type="ARBA" id="ARBA00019623"/>
    </source>
</evidence>
<dbReference type="GO" id="GO:0005737">
    <property type="term" value="C:cytoplasm"/>
    <property type="evidence" value="ECO:0007669"/>
    <property type="project" value="UniProtKB-SubCell"/>
</dbReference>
<dbReference type="CDD" id="cd18623">
    <property type="entry name" value="GH32_ScrB-like"/>
    <property type="match status" value="1"/>
</dbReference>
<feature type="domain" description="Glycosyl hydrolase family 32 C-terminal" evidence="12">
    <location>
        <begin position="343"/>
        <end position="468"/>
    </location>
</feature>
<sequence>MTDREKQLLEEAEQARRNHEGSVGADPYRQQFHVGPPVGLINDPNGWIQWRGVYHLFYQWNPFATTHGAKFWGHVSSTDLVTWKEEPVALAPSEWYEKNGCYSGSALDVNGDLTLIYTGNVKDDQGNRSSYQCTAVSKDGITFMKQGPAIDTLPDGYTAHFRDPKVWEEAGVYYLVIGAQTEDEEGCALLYRSDDFRTWEFVGPVAGSNLDPLGDFGYMWECPDLFQLNGTDILIVSPQGLEPDGIHYLNTYQAGWFKGELDRKTGRFNPGAFHELDRGFEFYAPQTTEDEYGRRIMVGWMGVPEQAEDRHPTISHHWIHCLTLPRELRMQDGLLIQKPVKELEKLRAGKGVEHKEVTRSIAPFELEGIRGRTLEIEVRNLQIPGEGYFSMMIHGEGRLTVSHEDGCLVTFERTEIGGVNRERRYGRPRSVETLRVFIDHSSVEVFVNGGEMVFTSRLFPDILNDSITFEGDWHENPDIEAWSLKTPSG</sequence>
<dbReference type="HOGENOM" id="CLU_001528_7_1_9"/>
<keyword evidence="9" id="KW-0963">Cytoplasm</keyword>
<accession>D6Y1D4</accession>
<dbReference type="InterPro" id="IPR006232">
    <property type="entry name" value="Suc6P_hydrolase"/>
</dbReference>
<gene>
    <name evidence="13" type="ordered locus">Bsel_3239</name>
</gene>
<dbReference type="SMART" id="SM00640">
    <property type="entry name" value="Glyco_32"/>
    <property type="match status" value="1"/>
</dbReference>
<feature type="compositionally biased region" description="Basic and acidic residues" evidence="10">
    <location>
        <begin position="1"/>
        <end position="20"/>
    </location>
</feature>
<dbReference type="CAZy" id="GH32">
    <property type="family name" value="Glycoside Hydrolase Family 32"/>
</dbReference>
<dbReference type="SUPFAM" id="SSF49899">
    <property type="entry name" value="Concanavalin A-like lectins/glucanases"/>
    <property type="match status" value="1"/>
</dbReference>
<comment type="subcellular location">
    <subcellularLocation>
        <location evidence="9">Cytoplasm</location>
    </subcellularLocation>
</comment>
<evidence type="ECO:0000256" key="10">
    <source>
        <dbReference type="SAM" id="MobiDB-lite"/>
    </source>
</evidence>
<dbReference type="RefSeq" id="WP_013174125.1">
    <property type="nucleotide sequence ID" value="NC_014219.1"/>
</dbReference>
<evidence type="ECO:0000313" key="13">
    <source>
        <dbReference type="EMBL" id="ADI00721.1"/>
    </source>
</evidence>
<dbReference type="OrthoDB" id="9759709at2"/>
<dbReference type="InterPro" id="IPR001362">
    <property type="entry name" value="Glyco_hydro_32"/>
</dbReference>
<dbReference type="UniPathway" id="UPA00238"/>
<organism evidence="13 14">
    <name type="scientific">Bacillus selenitireducens (strain ATCC 700615 / DSM 15326 / MLS10)</name>
    <dbReference type="NCBI Taxonomy" id="439292"/>
    <lineage>
        <taxon>Bacteria</taxon>
        <taxon>Bacillati</taxon>
        <taxon>Bacillota</taxon>
        <taxon>Bacilli</taxon>
        <taxon>Bacillales</taxon>
        <taxon>Bacillaceae</taxon>
        <taxon>Salisediminibacterium</taxon>
    </lineage>
</organism>
<dbReference type="Gene3D" id="2.115.10.20">
    <property type="entry name" value="Glycosyl hydrolase domain, family 43"/>
    <property type="match status" value="1"/>
</dbReference>
<feature type="domain" description="Glycosyl hydrolase family 32 N-terminal" evidence="11">
    <location>
        <begin position="33"/>
        <end position="339"/>
    </location>
</feature>
<evidence type="ECO:0000256" key="3">
    <source>
        <dbReference type="ARBA" id="ARBA00012758"/>
    </source>
</evidence>
<keyword evidence="14" id="KW-1185">Reference proteome</keyword>
<dbReference type="PROSITE" id="PS00609">
    <property type="entry name" value="GLYCOSYL_HYDROL_F32"/>
    <property type="match status" value="1"/>
</dbReference>
<reference evidence="13" key="1">
    <citation type="submission" date="2009-10" db="EMBL/GenBank/DDBJ databases">
        <title>Complete sequence of Bacillus selenitireducens MLS10.</title>
        <authorList>
            <consortium name="US DOE Joint Genome Institute"/>
            <person name="Lucas S."/>
            <person name="Copeland A."/>
            <person name="Lapidus A."/>
            <person name="Glavina del Rio T."/>
            <person name="Dalin E."/>
            <person name="Tice H."/>
            <person name="Bruce D."/>
            <person name="Goodwin L."/>
            <person name="Pitluck S."/>
            <person name="Sims D."/>
            <person name="Brettin T."/>
            <person name="Detter J.C."/>
            <person name="Han C."/>
            <person name="Larimer F."/>
            <person name="Land M."/>
            <person name="Hauser L."/>
            <person name="Kyrpides N."/>
            <person name="Ovchinnikova G."/>
            <person name="Stolz J."/>
        </authorList>
    </citation>
    <scope>NUCLEOTIDE SEQUENCE [LARGE SCALE GENOMIC DNA]</scope>
    <source>
        <strain evidence="13">MLS10</strain>
    </source>
</reference>
<dbReference type="InterPro" id="IPR051214">
    <property type="entry name" value="GH32_Enzymes"/>
</dbReference>
<dbReference type="InterPro" id="IPR023296">
    <property type="entry name" value="Glyco_hydro_beta-prop_sf"/>
</dbReference>
<evidence type="ECO:0000256" key="7">
    <source>
        <dbReference type="ARBA" id="ARBA00033367"/>
    </source>
</evidence>
<dbReference type="Pfam" id="PF08244">
    <property type="entry name" value="Glyco_hydro_32C"/>
    <property type="match status" value="1"/>
</dbReference>
<evidence type="ECO:0000256" key="8">
    <source>
        <dbReference type="RuleBase" id="RU362110"/>
    </source>
</evidence>
<dbReference type="EMBL" id="CP001791">
    <property type="protein sequence ID" value="ADI00721.1"/>
    <property type="molecule type" value="Genomic_DNA"/>
</dbReference>
<dbReference type="InterPro" id="IPR013148">
    <property type="entry name" value="Glyco_hydro_32_N"/>
</dbReference>
<protein>
    <recommendedName>
        <fullName evidence="4 8">Sucrose-6-phosphate hydrolase</fullName>
        <ecNumber evidence="3 8">3.2.1.26</ecNumber>
    </recommendedName>
    <alternativeName>
        <fullName evidence="7 9">Invertase</fullName>
    </alternativeName>
</protein>
<dbReference type="PANTHER" id="PTHR43101">
    <property type="entry name" value="BETA-FRUCTOSIDASE"/>
    <property type="match status" value="1"/>
</dbReference>
<dbReference type="GO" id="GO:0005985">
    <property type="term" value="P:sucrose metabolic process"/>
    <property type="evidence" value="ECO:0007669"/>
    <property type="project" value="UniProtKB-UniPathway"/>
</dbReference>
<evidence type="ECO:0000259" key="11">
    <source>
        <dbReference type="Pfam" id="PF00251"/>
    </source>
</evidence>
<dbReference type="InterPro" id="IPR013189">
    <property type="entry name" value="Glyco_hydro_32_C"/>
</dbReference>
<feature type="region of interest" description="Disordered" evidence="10">
    <location>
        <begin position="1"/>
        <end position="28"/>
    </location>
</feature>
<dbReference type="eggNOG" id="COG1621">
    <property type="taxonomic scope" value="Bacteria"/>
</dbReference>
<dbReference type="EC" id="3.2.1.26" evidence="3 8"/>
<comment type="catalytic activity">
    <reaction evidence="8">
        <text>Hydrolysis of terminal non-reducing beta-D-fructofuranoside residues in beta-D-fructofuranosides.</text>
        <dbReference type="EC" id="3.2.1.26"/>
    </reaction>
</comment>
<evidence type="ECO:0000256" key="6">
    <source>
        <dbReference type="ARBA" id="ARBA00023295"/>
    </source>
</evidence>
<dbReference type="PANTHER" id="PTHR43101:SF1">
    <property type="entry name" value="BETA-FRUCTOSIDASE"/>
    <property type="match status" value="1"/>
</dbReference>
<evidence type="ECO:0000256" key="5">
    <source>
        <dbReference type="ARBA" id="ARBA00022801"/>
    </source>
</evidence>
<dbReference type="STRING" id="439292.Bsel_3239"/>
<comment type="pathway">
    <text evidence="1 9">Glycan biosynthesis; sucrose metabolism.</text>
</comment>
<dbReference type="InterPro" id="IPR013320">
    <property type="entry name" value="ConA-like_dom_sf"/>
</dbReference>
<dbReference type="NCBIfam" id="TIGR01322">
    <property type="entry name" value="scrB_fam"/>
    <property type="match status" value="1"/>
</dbReference>
<evidence type="ECO:0000256" key="1">
    <source>
        <dbReference type="ARBA" id="ARBA00004914"/>
    </source>
</evidence>
<comment type="function">
    <text evidence="9">Enables the bacterium to metabolize sucrose as a sole carbon source.</text>
</comment>
<name>D6Y1D4_BACIE</name>
<dbReference type="Proteomes" id="UP000000271">
    <property type="component" value="Chromosome"/>
</dbReference>
<dbReference type="GO" id="GO:0004564">
    <property type="term" value="F:beta-fructofuranosidase activity"/>
    <property type="evidence" value="ECO:0007669"/>
    <property type="project" value="UniProtKB-EC"/>
</dbReference>
<evidence type="ECO:0000256" key="2">
    <source>
        <dbReference type="ARBA" id="ARBA00009902"/>
    </source>
</evidence>
<keyword evidence="9" id="KW-0119">Carbohydrate metabolism</keyword>
<dbReference type="KEGG" id="bse:Bsel_3239"/>
<keyword evidence="5 8" id="KW-0378">Hydrolase</keyword>
<proteinExistence type="inferred from homology"/>
<dbReference type="Gene3D" id="2.60.120.560">
    <property type="entry name" value="Exo-inulinase, domain 1"/>
    <property type="match status" value="1"/>
</dbReference>
<evidence type="ECO:0000313" key="14">
    <source>
        <dbReference type="Proteomes" id="UP000000271"/>
    </source>
</evidence>
<dbReference type="InterPro" id="IPR018053">
    <property type="entry name" value="Glyco_hydro_32_AS"/>
</dbReference>
<evidence type="ECO:0000256" key="9">
    <source>
        <dbReference type="RuleBase" id="RU365015"/>
    </source>
</evidence>
<comment type="similarity">
    <text evidence="2 8">Belongs to the glycosyl hydrolase 32 family.</text>
</comment>
<keyword evidence="6 8" id="KW-0326">Glycosidase</keyword>
<dbReference type="Pfam" id="PF00251">
    <property type="entry name" value="Glyco_hydro_32N"/>
    <property type="match status" value="1"/>
</dbReference>
<evidence type="ECO:0000259" key="12">
    <source>
        <dbReference type="Pfam" id="PF08244"/>
    </source>
</evidence>